<evidence type="ECO:0000313" key="2">
    <source>
        <dbReference type="Proteomes" id="UP000183203"/>
    </source>
</evidence>
<accession>A0A1G6IJP2</accession>
<dbReference type="EMBL" id="FMYG01000003">
    <property type="protein sequence ID" value="SDC06643.1"/>
    <property type="molecule type" value="Genomic_DNA"/>
</dbReference>
<reference evidence="1 2" key="1">
    <citation type="submission" date="2016-09" db="EMBL/GenBank/DDBJ databases">
        <authorList>
            <person name="Capua I."/>
            <person name="De Benedictis P."/>
            <person name="Joannis T."/>
            <person name="Lombin L.H."/>
            <person name="Cattoli G."/>
        </authorList>
    </citation>
    <scope>NUCLEOTIDE SEQUENCE [LARGE SCALE GENOMIC DNA]</scope>
    <source>
        <strain evidence="1 2">NIO-1002</strain>
    </source>
</reference>
<dbReference type="AlphaFoldDB" id="A0A1G6IJP2"/>
<sequence>MADIPELIVADAERWRAWLDQNESASDGVRLVLAKKGTTVPTTLTYAEALDEALCSGWIDGRRQSRDATTFWQHFTPRRSRSLWSTRNVDIVARLSEDGRIRPRGADEIAKAQADGRWERAYAGPATIEVPPDLQAALDAAPAAARAFAALNKTQRYSVLHPVVTAANDSVRAARIARHIERLEALDAATGEGA</sequence>
<evidence type="ECO:0000313" key="1">
    <source>
        <dbReference type="EMBL" id="SDC06643.1"/>
    </source>
</evidence>
<dbReference type="Proteomes" id="UP000183203">
    <property type="component" value="Unassembled WGS sequence"/>
</dbReference>
<dbReference type="STRING" id="993073.AS029_06420"/>
<protein>
    <submittedName>
        <fullName evidence="1">Uncharacterized conserved protein YdeI, YjbR/CyaY-like superfamily, DUF1801 family</fullName>
    </submittedName>
</protein>
<dbReference type="Pfam" id="PF13376">
    <property type="entry name" value="OmdA"/>
    <property type="match status" value="1"/>
</dbReference>
<proteinExistence type="predicted"/>
<dbReference type="OrthoDB" id="9796999at2"/>
<gene>
    <name evidence="1" type="ORF">SAMN05216418_1541</name>
</gene>
<name>A0A1G6IJP2_9MICO</name>
<organism evidence="1 2">
    <name type="scientific">Microbacterium enclense</name>
    <dbReference type="NCBI Taxonomy" id="993073"/>
    <lineage>
        <taxon>Bacteria</taxon>
        <taxon>Bacillati</taxon>
        <taxon>Actinomycetota</taxon>
        <taxon>Actinomycetes</taxon>
        <taxon>Micrococcales</taxon>
        <taxon>Microbacteriaceae</taxon>
        <taxon>Microbacterium</taxon>
    </lineage>
</organism>
<dbReference type="RefSeq" id="WP_058231773.1">
    <property type="nucleotide sequence ID" value="NZ_FMYG01000003.1"/>
</dbReference>